<evidence type="ECO:0000313" key="1">
    <source>
        <dbReference type="EMBL" id="OEO31710.1"/>
    </source>
</evidence>
<evidence type="ECO:0008006" key="3">
    <source>
        <dbReference type="Google" id="ProtNLM"/>
    </source>
</evidence>
<dbReference type="GO" id="GO:0016857">
    <property type="term" value="F:racemase and epimerase activity, acting on carbohydrates and derivatives"/>
    <property type="evidence" value="ECO:0007669"/>
    <property type="project" value="InterPro"/>
</dbReference>
<dbReference type="PANTHER" id="PTHR34389">
    <property type="entry name" value="L-RHAMNOSE MUTAROTASE"/>
    <property type="match status" value="1"/>
</dbReference>
<dbReference type="AlphaFoldDB" id="A0A1E5XT00"/>
<dbReference type="Pfam" id="PF05336">
    <property type="entry name" value="rhaM"/>
    <property type="match status" value="1"/>
</dbReference>
<sequence length="118" mass="13351">MTARDTAPHEAFLYIYRLKPGMGPAYDEKHRAVWPEILALIDAAGIYDYQIWRHAEIVVCRMRARDGFRAASAATAVSDVQRRWTASMADIFLSIADDAGEPLWLDEVFAHRVGEATR</sequence>
<keyword evidence="2" id="KW-1185">Reference proteome</keyword>
<accession>A0A1E5XT00</accession>
<dbReference type="OrthoDB" id="9799608at2"/>
<organism evidence="1 2">
    <name type="scientific">Devosia insulae DS-56</name>
    <dbReference type="NCBI Taxonomy" id="1116389"/>
    <lineage>
        <taxon>Bacteria</taxon>
        <taxon>Pseudomonadati</taxon>
        <taxon>Pseudomonadota</taxon>
        <taxon>Alphaproteobacteria</taxon>
        <taxon>Hyphomicrobiales</taxon>
        <taxon>Devosiaceae</taxon>
        <taxon>Devosia</taxon>
    </lineage>
</organism>
<dbReference type="Proteomes" id="UP000095463">
    <property type="component" value="Unassembled WGS sequence"/>
</dbReference>
<dbReference type="SUPFAM" id="SSF54909">
    <property type="entry name" value="Dimeric alpha+beta barrel"/>
    <property type="match status" value="1"/>
</dbReference>
<reference evidence="1 2" key="1">
    <citation type="journal article" date="2015" name="Genome Announc.">
        <title>Genome Assemblies of Three Soil-Associated Devosia species: D. insulae, D. limi, and D. soli.</title>
        <authorList>
            <person name="Hassan Y.I."/>
            <person name="Lepp D."/>
            <person name="Zhou T."/>
        </authorList>
    </citation>
    <scope>NUCLEOTIDE SEQUENCE [LARGE SCALE GENOMIC DNA]</scope>
    <source>
        <strain evidence="1 2">DS-56</strain>
    </source>
</reference>
<dbReference type="PANTHER" id="PTHR34389:SF2">
    <property type="entry name" value="L-RHAMNOSE MUTAROTASE"/>
    <property type="match status" value="1"/>
</dbReference>
<dbReference type="Gene3D" id="3.30.70.100">
    <property type="match status" value="1"/>
</dbReference>
<protein>
    <recommendedName>
        <fullName evidence="3">L-rhamnose mutarotase</fullName>
    </recommendedName>
</protein>
<dbReference type="EMBL" id="LAJE02000139">
    <property type="protein sequence ID" value="OEO31710.1"/>
    <property type="molecule type" value="Genomic_DNA"/>
</dbReference>
<evidence type="ECO:0000313" key="2">
    <source>
        <dbReference type="Proteomes" id="UP000095463"/>
    </source>
</evidence>
<name>A0A1E5XT00_9HYPH</name>
<dbReference type="RefSeq" id="WP_069909115.1">
    <property type="nucleotide sequence ID" value="NZ_LAJE02000139.1"/>
</dbReference>
<dbReference type="InterPro" id="IPR011008">
    <property type="entry name" value="Dimeric_a/b-barrel"/>
</dbReference>
<proteinExistence type="predicted"/>
<gene>
    <name evidence="1" type="ORF">VW23_014975</name>
</gene>
<comment type="caution">
    <text evidence="1">The sequence shown here is derived from an EMBL/GenBank/DDBJ whole genome shotgun (WGS) entry which is preliminary data.</text>
</comment>
<dbReference type="GO" id="GO:0019301">
    <property type="term" value="P:rhamnose catabolic process"/>
    <property type="evidence" value="ECO:0007669"/>
    <property type="project" value="TreeGrafter"/>
</dbReference>
<dbReference type="InterPro" id="IPR008000">
    <property type="entry name" value="Rham/fucose_mutarotase"/>
</dbReference>